<feature type="active site" description="Proton acceptor" evidence="13">
    <location>
        <position position="676"/>
    </location>
</feature>
<dbReference type="PANTHER" id="PTHR46056:SF12">
    <property type="entry name" value="LONG-CHAIN-ALCOHOL OXIDASE"/>
    <property type="match status" value="1"/>
</dbReference>
<evidence type="ECO:0000256" key="3">
    <source>
        <dbReference type="ARBA" id="ARBA00004370"/>
    </source>
</evidence>
<evidence type="ECO:0000256" key="12">
    <source>
        <dbReference type="PIRNR" id="PIRNR028937"/>
    </source>
</evidence>
<gene>
    <name evidence="19" type="ORF">GIB67_030216</name>
</gene>
<evidence type="ECO:0000256" key="15">
    <source>
        <dbReference type="SAM" id="MobiDB-lite"/>
    </source>
</evidence>
<protein>
    <recommendedName>
        <fullName evidence="5 12">Long-chain-alcohol oxidase</fullName>
        <ecNumber evidence="5 12">1.1.3.20</ecNumber>
    </recommendedName>
</protein>
<feature type="domain" description="FAD-dependent oxidoreductase 2 FAD-binding" evidence="17">
    <location>
        <begin position="237"/>
        <end position="269"/>
    </location>
</feature>
<dbReference type="SUPFAM" id="SSF51905">
    <property type="entry name" value="FAD/NAD(P)-binding domain"/>
    <property type="match status" value="1"/>
</dbReference>
<dbReference type="PIRSF" id="PIRSF028937">
    <property type="entry name" value="Lg_Ch_AO"/>
    <property type="match status" value="1"/>
</dbReference>
<evidence type="ECO:0000256" key="8">
    <source>
        <dbReference type="ARBA" id="ARBA00022827"/>
    </source>
</evidence>
<dbReference type="GO" id="GO:0050660">
    <property type="term" value="F:flavin adenine dinucleotide binding"/>
    <property type="evidence" value="ECO:0007669"/>
    <property type="project" value="InterPro"/>
</dbReference>
<keyword evidence="8 14" id="KW-0274">FAD</keyword>
<dbReference type="Pfam" id="PF05199">
    <property type="entry name" value="GMC_oxred_C"/>
    <property type="match status" value="1"/>
</dbReference>
<dbReference type="Gene3D" id="3.50.50.60">
    <property type="entry name" value="FAD/NAD(P)-binding domain"/>
    <property type="match status" value="2"/>
</dbReference>
<comment type="caution">
    <text evidence="19">The sequence shown here is derived from an EMBL/GenBank/DDBJ whole genome shotgun (WGS) entry which is preliminary data.</text>
</comment>
<evidence type="ECO:0000259" key="18">
    <source>
        <dbReference type="Pfam" id="PF05199"/>
    </source>
</evidence>
<dbReference type="Proteomes" id="UP000541444">
    <property type="component" value="Unassembled WGS sequence"/>
</dbReference>
<feature type="region of interest" description="Disordered" evidence="15">
    <location>
        <begin position="1"/>
        <end position="22"/>
    </location>
</feature>
<keyword evidence="9" id="KW-1133">Transmembrane helix</keyword>
<evidence type="ECO:0000313" key="20">
    <source>
        <dbReference type="Proteomes" id="UP000541444"/>
    </source>
</evidence>
<dbReference type="InterPro" id="IPR003953">
    <property type="entry name" value="FAD-dep_OxRdtase_2_FAD-bd"/>
</dbReference>
<evidence type="ECO:0000256" key="5">
    <source>
        <dbReference type="ARBA" id="ARBA00013125"/>
    </source>
</evidence>
<evidence type="ECO:0000313" key="19">
    <source>
        <dbReference type="EMBL" id="KAF6156213.1"/>
    </source>
</evidence>
<comment type="function">
    <text evidence="2 12">Long-chain fatty alcohol oxidase involved in the omega-oxidation pathway of lipid degradation.</text>
</comment>
<dbReference type="Pfam" id="PF00732">
    <property type="entry name" value="GMC_oxred_N"/>
    <property type="match status" value="1"/>
</dbReference>
<keyword evidence="11 12" id="KW-0472">Membrane</keyword>
<comment type="subcellular location">
    <subcellularLocation>
        <location evidence="3 12">Membrane</location>
    </subcellularLocation>
</comment>
<organism evidence="19 20">
    <name type="scientific">Kingdonia uniflora</name>
    <dbReference type="NCBI Taxonomy" id="39325"/>
    <lineage>
        <taxon>Eukaryota</taxon>
        <taxon>Viridiplantae</taxon>
        <taxon>Streptophyta</taxon>
        <taxon>Embryophyta</taxon>
        <taxon>Tracheophyta</taxon>
        <taxon>Spermatophyta</taxon>
        <taxon>Magnoliopsida</taxon>
        <taxon>Ranunculales</taxon>
        <taxon>Circaeasteraceae</taxon>
        <taxon>Kingdonia</taxon>
    </lineage>
</organism>
<keyword evidence="10 12" id="KW-0560">Oxidoreductase</keyword>
<proteinExistence type="inferred from homology"/>
<accession>A0A7J7MMU7</accession>
<dbReference type="OrthoDB" id="269227at2759"/>
<evidence type="ECO:0000259" key="17">
    <source>
        <dbReference type="Pfam" id="PF00890"/>
    </source>
</evidence>
<evidence type="ECO:0000259" key="16">
    <source>
        <dbReference type="Pfam" id="PF00732"/>
    </source>
</evidence>
<dbReference type="Pfam" id="PF00890">
    <property type="entry name" value="FAD_binding_2"/>
    <property type="match status" value="1"/>
</dbReference>
<keyword evidence="7" id="KW-0812">Transmembrane</keyword>
<evidence type="ECO:0000256" key="9">
    <source>
        <dbReference type="ARBA" id="ARBA00022989"/>
    </source>
</evidence>
<dbReference type="EC" id="1.1.3.20" evidence="5 12"/>
<keyword evidence="20" id="KW-1185">Reference proteome</keyword>
<comment type="similarity">
    <text evidence="4 12">Belongs to the GMC oxidoreductase family.</text>
</comment>
<dbReference type="InterPro" id="IPR007867">
    <property type="entry name" value="GMC_OxRtase_C"/>
</dbReference>
<evidence type="ECO:0000256" key="6">
    <source>
        <dbReference type="ARBA" id="ARBA00022630"/>
    </source>
</evidence>
<evidence type="ECO:0000256" key="11">
    <source>
        <dbReference type="ARBA" id="ARBA00023136"/>
    </source>
</evidence>
<feature type="domain" description="Glucose-methanol-choline oxidoreductase N-terminal" evidence="16">
    <location>
        <begin position="284"/>
        <end position="504"/>
    </location>
</feature>
<sequence>MERQNQKGRRECHPLLRGGRRETSYSHGFSSFEMQSLAAICETLLPPLPLEKTHSKAQESFYLASGSQKPVPDEVADILAKRILFHVQILVRLVLILLSTRLGTLLLCGLLCFGSSFPFVNKFSDISLEKREEVLKRWSRKKYLRHLKIVFGTIKMLFCLVYFSLTDEKLENLAWEAIGYNIETNNSLSKIQTERPLEKGIVETVKEIDSTLIHSLTNKGLKVTKSTKQNLCKIECDVVVVGSGCGGGVAAAVLANSGLKVIVLEKGNYFVPEDLSSLEGPSVNELYENGGILTTLTGKLVILAGSTVGGGSAVNWSACIKTPSSVLKEWSLDYKIPIFGSPEYLSAMDIVCKRLGVTNSCKEEGFQNKIFRKGCENLGLEVEQVPRNTSESHNCGSCCYGCKTGDKKGTDSTWLVDAVNNDAVIITGCKAEKFMLEKNNSGRTKRTKCLGVIAKVLNENISMKLQIHAKATFSACGSLMTPPLMISSGLKNPNIGKNLRLHPVLFAWGHFPESKSDVGGKSFEGAILTSLHKVMSGESEVQAIIETPAHGPSFFSSMMPWVSGLDMKQRMEKYSRTSQLFALVRDQGSGEVKSEGNISYRLSGVDKENLKAGLRRALRILVAAGAVEVGTHQSDGQRLKCEGIKDEELEAFLDTINTPGGISSKGEIWNIYSSAHQMGSCRMGVTEKEGAVDENGESWEAEGLFVCDGSILPSAIGVNPMITIQSTAYCLSKKIAQDLKMEQYCRN</sequence>
<evidence type="ECO:0000256" key="13">
    <source>
        <dbReference type="PIRSR" id="PIRSR028937-1"/>
    </source>
</evidence>
<dbReference type="InterPro" id="IPR036188">
    <property type="entry name" value="FAD/NAD-bd_sf"/>
</dbReference>
<evidence type="ECO:0000256" key="4">
    <source>
        <dbReference type="ARBA" id="ARBA00010790"/>
    </source>
</evidence>
<dbReference type="GO" id="GO:0016020">
    <property type="term" value="C:membrane"/>
    <property type="evidence" value="ECO:0007669"/>
    <property type="project" value="UniProtKB-SubCell"/>
</dbReference>
<dbReference type="InterPro" id="IPR012400">
    <property type="entry name" value="Long_Oxdase"/>
</dbReference>
<keyword evidence="6" id="KW-0285">Flavoprotein</keyword>
<evidence type="ECO:0000256" key="10">
    <source>
        <dbReference type="ARBA" id="ARBA00023002"/>
    </source>
</evidence>
<evidence type="ECO:0000256" key="2">
    <source>
        <dbReference type="ARBA" id="ARBA00003842"/>
    </source>
</evidence>
<evidence type="ECO:0000256" key="1">
    <source>
        <dbReference type="ARBA" id="ARBA00000920"/>
    </source>
</evidence>
<dbReference type="InterPro" id="IPR000172">
    <property type="entry name" value="GMC_OxRdtase_N"/>
</dbReference>
<feature type="domain" description="Glucose-methanol-choline oxidoreductase C-terminal" evidence="18">
    <location>
        <begin position="597"/>
        <end position="728"/>
    </location>
</feature>
<comment type="catalytic activity">
    <reaction evidence="1 12">
        <text>a long-chain primary fatty alcohol + O2 = a long-chain fatty aldehyde + H2O2</text>
        <dbReference type="Rhea" id="RHEA:22756"/>
        <dbReference type="ChEBI" id="CHEBI:15379"/>
        <dbReference type="ChEBI" id="CHEBI:16240"/>
        <dbReference type="ChEBI" id="CHEBI:17176"/>
        <dbReference type="ChEBI" id="CHEBI:77396"/>
        <dbReference type="EC" id="1.1.3.20"/>
    </reaction>
</comment>
<reference evidence="19 20" key="1">
    <citation type="journal article" date="2020" name="IScience">
        <title>Genome Sequencing of the Endangered Kingdonia uniflora (Circaeasteraceae, Ranunculales) Reveals Potential Mechanisms of Evolutionary Specialization.</title>
        <authorList>
            <person name="Sun Y."/>
            <person name="Deng T."/>
            <person name="Zhang A."/>
            <person name="Moore M.J."/>
            <person name="Landis J.B."/>
            <person name="Lin N."/>
            <person name="Zhang H."/>
            <person name="Zhang X."/>
            <person name="Huang J."/>
            <person name="Zhang X."/>
            <person name="Sun H."/>
            <person name="Wang H."/>
        </authorList>
    </citation>
    <scope>NUCLEOTIDE SEQUENCE [LARGE SCALE GENOMIC DNA]</scope>
    <source>
        <strain evidence="19">TB1705</strain>
        <tissue evidence="19">Leaf</tissue>
    </source>
</reference>
<evidence type="ECO:0000256" key="7">
    <source>
        <dbReference type="ARBA" id="ARBA00022692"/>
    </source>
</evidence>
<dbReference type="EMBL" id="JACGCM010001363">
    <property type="protein sequence ID" value="KAF6156213.1"/>
    <property type="molecule type" value="Genomic_DNA"/>
</dbReference>
<evidence type="ECO:0000256" key="14">
    <source>
        <dbReference type="PIRSR" id="PIRSR028937-2"/>
    </source>
</evidence>
<name>A0A7J7MMU7_9MAGN</name>
<dbReference type="PANTHER" id="PTHR46056">
    <property type="entry name" value="LONG-CHAIN-ALCOHOL OXIDASE"/>
    <property type="match status" value="1"/>
</dbReference>
<feature type="binding site" evidence="14">
    <location>
        <begin position="236"/>
        <end position="251"/>
    </location>
    <ligand>
        <name>FAD</name>
        <dbReference type="ChEBI" id="CHEBI:57692"/>
    </ligand>
</feature>
<dbReference type="GO" id="GO:0046577">
    <property type="term" value="F:long-chain-alcohol oxidase activity"/>
    <property type="evidence" value="ECO:0007669"/>
    <property type="project" value="UniProtKB-EC"/>
</dbReference>
<dbReference type="AlphaFoldDB" id="A0A7J7MMU7"/>